<keyword evidence="3" id="KW-1185">Reference proteome</keyword>
<organism evidence="2 3">
    <name type="scientific">Takifugu flavidus</name>
    <name type="common">sansaifugu</name>
    <dbReference type="NCBI Taxonomy" id="433684"/>
    <lineage>
        <taxon>Eukaryota</taxon>
        <taxon>Metazoa</taxon>
        <taxon>Chordata</taxon>
        <taxon>Craniata</taxon>
        <taxon>Vertebrata</taxon>
        <taxon>Euteleostomi</taxon>
        <taxon>Actinopterygii</taxon>
        <taxon>Neopterygii</taxon>
        <taxon>Teleostei</taxon>
        <taxon>Neoteleostei</taxon>
        <taxon>Acanthomorphata</taxon>
        <taxon>Eupercaria</taxon>
        <taxon>Tetraodontiformes</taxon>
        <taxon>Tetradontoidea</taxon>
        <taxon>Tetraodontidae</taxon>
        <taxon>Takifugu</taxon>
    </lineage>
</organism>
<accession>A0A5C6NG07</accession>
<feature type="compositionally biased region" description="Basic and acidic residues" evidence="1">
    <location>
        <begin position="266"/>
        <end position="276"/>
    </location>
</feature>
<proteinExistence type="predicted"/>
<protein>
    <submittedName>
        <fullName evidence="2">Uncharacterized protein</fullName>
    </submittedName>
</protein>
<reference evidence="2 3" key="1">
    <citation type="submission" date="2019-04" db="EMBL/GenBank/DDBJ databases">
        <title>Chromosome genome assembly for Takifugu flavidus.</title>
        <authorList>
            <person name="Xiao S."/>
        </authorList>
    </citation>
    <scope>NUCLEOTIDE SEQUENCE [LARGE SCALE GENOMIC DNA]</scope>
    <source>
        <strain evidence="2">HTHZ2018</strain>
        <tissue evidence="2">Muscle</tissue>
    </source>
</reference>
<sequence length="276" mass="30185">MSQHRPVFHEVLIKARLQPHLQTAAPRWFWPKSDAGINISGVPDLQPELPWTWGDACGARRSSPKADRRYCTVTAPRRPGELNSVVPWTCLLFLPKTGMSFRSVGSEARRNAGLRDTNPERSAAPSPRQRRPLHDSTRSYLAGARHANEAYGCLSAVGGGSGASSSPLRQSHPELLSSFHSGGLRVCSRESLMNPDPDWIKIAAPDLCGPHPRREGRTRGKAGLTGSLCVWPAGRTDASAGRQQFCHQLEQTLEAPRAGLTGQEGTRYEGRKSDKI</sequence>
<name>A0A5C6NG07_9TELE</name>
<comment type="caution">
    <text evidence="2">The sequence shown here is derived from an EMBL/GenBank/DDBJ whole genome shotgun (WGS) entry which is preliminary data.</text>
</comment>
<gene>
    <name evidence="2" type="ORF">D4764_20G0000280</name>
</gene>
<dbReference type="Proteomes" id="UP000324091">
    <property type="component" value="Chromosome 20"/>
</dbReference>
<evidence type="ECO:0000256" key="1">
    <source>
        <dbReference type="SAM" id="MobiDB-lite"/>
    </source>
</evidence>
<dbReference type="EMBL" id="RHFK02000013">
    <property type="protein sequence ID" value="TWW65996.1"/>
    <property type="molecule type" value="Genomic_DNA"/>
</dbReference>
<feature type="region of interest" description="Disordered" evidence="1">
    <location>
        <begin position="106"/>
        <end position="136"/>
    </location>
</feature>
<feature type="region of interest" description="Disordered" evidence="1">
    <location>
        <begin position="255"/>
        <end position="276"/>
    </location>
</feature>
<dbReference type="AlphaFoldDB" id="A0A5C6NG07"/>
<evidence type="ECO:0000313" key="2">
    <source>
        <dbReference type="EMBL" id="TWW65996.1"/>
    </source>
</evidence>
<evidence type="ECO:0000313" key="3">
    <source>
        <dbReference type="Proteomes" id="UP000324091"/>
    </source>
</evidence>